<evidence type="ECO:0000256" key="13">
    <source>
        <dbReference type="ARBA" id="ARBA00023160"/>
    </source>
</evidence>
<sequence>MSGEAVLHPTVYWAQTDKKVSLRVDVSDVTNHSIDVTEESLQFEAQGIGAGGLHTYRFSLDFYGPVNEKESTYRISDRNVEINLVKAEVNDPWPRVTYKKLKPAWLRLDFDKWTMDDSEEDEQQTQVLEQREQLKRIEKDIMEAQEKAYADLKRGYLFIYNLVQFIGYSYIVILLFSWFILYGKSEMLLAFEKSFYPLGVCQLLALLEIVHPLTGLVKTGVAAPFMQVIGRDLLLFMVIMPNEDIHGEPIVCYLFLIWSTIEVVRYPFYICATLNYDSEVISWLRYTMWMPLYPLGLLSEAIVTFIAIPYFRDTGMFSLTLPNSVNMAFSFEYYLYVHLGFIATGGPFLLSHMWRQRKKRLGSQKKKVKSQ</sequence>
<evidence type="ECO:0000256" key="8">
    <source>
        <dbReference type="ARBA" id="ARBA00022832"/>
    </source>
</evidence>
<evidence type="ECO:0000256" key="15">
    <source>
        <dbReference type="ARBA" id="ARBA00025733"/>
    </source>
</evidence>
<evidence type="ECO:0000256" key="12">
    <source>
        <dbReference type="ARBA" id="ARBA00023136"/>
    </source>
</evidence>
<keyword evidence="7 16" id="KW-0256">Endoplasmic reticulum</keyword>
<keyword evidence="12 16" id="KW-0472">Membrane</keyword>
<dbReference type="InterPro" id="IPR008978">
    <property type="entry name" value="HSP20-like_chaperone"/>
</dbReference>
<evidence type="ECO:0000259" key="18">
    <source>
        <dbReference type="PROSITE" id="PS51203"/>
    </source>
</evidence>
<keyword evidence="13 16" id="KW-0275">Fatty acid biosynthesis</keyword>
<keyword evidence="10 17" id="KW-0175">Coiled coil</keyword>
<dbReference type="Pfam" id="PF04969">
    <property type="entry name" value="CS"/>
    <property type="match status" value="1"/>
</dbReference>
<keyword evidence="20" id="KW-1185">Reference proteome</keyword>
<dbReference type="Pfam" id="PF04387">
    <property type="entry name" value="PTPLA"/>
    <property type="match status" value="1"/>
</dbReference>
<evidence type="ECO:0000256" key="2">
    <source>
        <dbReference type="ARBA" id="ARBA00005194"/>
    </source>
</evidence>
<dbReference type="InterPro" id="IPR007482">
    <property type="entry name" value="Tyr_Pase-like_PTPLA"/>
</dbReference>
<evidence type="ECO:0000256" key="1">
    <source>
        <dbReference type="ARBA" id="ARBA00004477"/>
    </source>
</evidence>
<dbReference type="RefSeq" id="XP_038078658.1">
    <property type="nucleotide sequence ID" value="XM_038222730.1"/>
</dbReference>
<dbReference type="CTD" id="51495"/>
<dbReference type="OrthoDB" id="2157530at2759"/>
<comment type="subcellular location">
    <subcellularLocation>
        <location evidence="1 16">Endoplasmic reticulum membrane</location>
        <topology evidence="1 16">Multi-pass membrane protein</topology>
    </subcellularLocation>
</comment>
<accession>A0A914BQS7</accession>
<dbReference type="EnsemblMetazoa" id="XM_038222730.1">
    <property type="protein sequence ID" value="XP_038078658.1"/>
    <property type="gene ID" value="LOC119745989"/>
</dbReference>
<keyword evidence="14 16" id="KW-0456">Lyase</keyword>
<evidence type="ECO:0000256" key="9">
    <source>
        <dbReference type="ARBA" id="ARBA00022989"/>
    </source>
</evidence>
<dbReference type="PROSITE" id="PS51203">
    <property type="entry name" value="CS"/>
    <property type="match status" value="1"/>
</dbReference>
<comment type="caution">
    <text evidence="16">Lacks conserved residue(s) required for the propagation of feature annotation.</text>
</comment>
<dbReference type="SUPFAM" id="SSF49764">
    <property type="entry name" value="HSP20-like chaperones"/>
    <property type="match status" value="1"/>
</dbReference>
<comment type="pathway">
    <text evidence="2 16">Lipid metabolism; fatty acid biosynthesis.</text>
</comment>
<evidence type="ECO:0000256" key="10">
    <source>
        <dbReference type="ARBA" id="ARBA00023054"/>
    </source>
</evidence>
<keyword evidence="11 16" id="KW-0443">Lipid metabolism</keyword>
<protein>
    <recommendedName>
        <fullName evidence="4 16">Very-long-chain (3R)-3-hydroxyacyl-CoA dehydratase</fullName>
        <ecNumber evidence="4 16">4.2.1.134</ecNumber>
    </recommendedName>
</protein>
<evidence type="ECO:0000256" key="17">
    <source>
        <dbReference type="SAM" id="Coils"/>
    </source>
</evidence>
<evidence type="ECO:0000256" key="5">
    <source>
        <dbReference type="ARBA" id="ARBA00022516"/>
    </source>
</evidence>
<keyword evidence="6 16" id="KW-0812">Transmembrane</keyword>
<evidence type="ECO:0000256" key="3">
    <source>
        <dbReference type="ARBA" id="ARBA00007811"/>
    </source>
</evidence>
<evidence type="ECO:0000256" key="6">
    <source>
        <dbReference type="ARBA" id="ARBA00022692"/>
    </source>
</evidence>
<dbReference type="Proteomes" id="UP000887568">
    <property type="component" value="Unplaced"/>
</dbReference>
<evidence type="ECO:0000256" key="4">
    <source>
        <dbReference type="ARBA" id="ARBA00013122"/>
    </source>
</evidence>
<comment type="similarity">
    <text evidence="3 16">Belongs to the very long-chain fatty acids dehydratase HACD family.</text>
</comment>
<evidence type="ECO:0000256" key="7">
    <source>
        <dbReference type="ARBA" id="ARBA00022824"/>
    </source>
</evidence>
<keyword evidence="9 16" id="KW-1133">Transmembrane helix</keyword>
<dbReference type="GO" id="GO:0030497">
    <property type="term" value="P:fatty acid elongation"/>
    <property type="evidence" value="ECO:0007669"/>
    <property type="project" value="TreeGrafter"/>
</dbReference>
<dbReference type="OMA" id="SYLVMSH"/>
<feature type="transmembrane region" description="Helical" evidence="16">
    <location>
        <begin position="157"/>
        <end position="182"/>
    </location>
</feature>
<dbReference type="GO" id="GO:0102158">
    <property type="term" value="F:very-long-chain (3R)-3-hydroxyacyl-CoA dehydratase activity"/>
    <property type="evidence" value="ECO:0007669"/>
    <property type="project" value="UniProtKB-EC"/>
</dbReference>
<feature type="transmembrane region" description="Helical" evidence="16">
    <location>
        <begin position="292"/>
        <end position="311"/>
    </location>
</feature>
<evidence type="ECO:0000313" key="20">
    <source>
        <dbReference type="Proteomes" id="UP000887568"/>
    </source>
</evidence>
<feature type="transmembrane region" description="Helical" evidence="16">
    <location>
        <begin position="331"/>
        <end position="350"/>
    </location>
</feature>
<dbReference type="GO" id="GO:0030148">
    <property type="term" value="P:sphingolipid biosynthetic process"/>
    <property type="evidence" value="ECO:0007669"/>
    <property type="project" value="TreeGrafter"/>
</dbReference>
<evidence type="ECO:0000313" key="19">
    <source>
        <dbReference type="EnsemblMetazoa" id="XP_038078658.1"/>
    </source>
</evidence>
<name>A0A914BQS7_PATMI</name>
<organism evidence="19 20">
    <name type="scientific">Patiria miniata</name>
    <name type="common">Bat star</name>
    <name type="synonym">Asterina miniata</name>
    <dbReference type="NCBI Taxonomy" id="46514"/>
    <lineage>
        <taxon>Eukaryota</taxon>
        <taxon>Metazoa</taxon>
        <taxon>Echinodermata</taxon>
        <taxon>Eleutherozoa</taxon>
        <taxon>Asterozoa</taxon>
        <taxon>Asteroidea</taxon>
        <taxon>Valvatacea</taxon>
        <taxon>Valvatida</taxon>
        <taxon>Asterinidae</taxon>
        <taxon>Patiria</taxon>
    </lineage>
</organism>
<comment type="catalytic activity">
    <reaction evidence="16">
        <text>a very-long-chain (3R)-3-hydroxyacyl-CoA = a very-long-chain (2E)-enoyl-CoA + H2O</text>
        <dbReference type="Rhea" id="RHEA:45812"/>
        <dbReference type="ChEBI" id="CHEBI:15377"/>
        <dbReference type="ChEBI" id="CHEBI:83728"/>
        <dbReference type="ChEBI" id="CHEBI:85440"/>
        <dbReference type="EC" id="4.2.1.134"/>
    </reaction>
</comment>
<reference evidence="19" key="1">
    <citation type="submission" date="2022-11" db="UniProtKB">
        <authorList>
            <consortium name="EnsemblMetazoa"/>
        </authorList>
    </citation>
    <scope>IDENTIFICATION</scope>
</reference>
<dbReference type="GO" id="GO:0005789">
    <property type="term" value="C:endoplasmic reticulum membrane"/>
    <property type="evidence" value="ECO:0007669"/>
    <property type="project" value="UniProtKB-SubCell"/>
</dbReference>
<dbReference type="Gene3D" id="2.60.40.790">
    <property type="match status" value="1"/>
</dbReference>
<dbReference type="CDD" id="cd06465">
    <property type="entry name" value="p23_hB-ind1_like"/>
    <property type="match status" value="1"/>
</dbReference>
<dbReference type="GeneID" id="119745989"/>
<feature type="coiled-coil region" evidence="17">
    <location>
        <begin position="120"/>
        <end position="147"/>
    </location>
</feature>
<dbReference type="PANTHER" id="PTHR11035">
    <property type="entry name" value="VERY-LONG-CHAIN (3R)-3-HYDROXYACYL-COA DEHYDRATASE"/>
    <property type="match status" value="1"/>
</dbReference>
<dbReference type="InterPro" id="IPR007052">
    <property type="entry name" value="CS_dom"/>
</dbReference>
<evidence type="ECO:0000256" key="14">
    <source>
        <dbReference type="ARBA" id="ARBA00023239"/>
    </source>
</evidence>
<dbReference type="FunFam" id="2.60.40.790:FF:000013">
    <property type="entry name" value="Very-long-chain (3R)-3-hydroxyacyl-CoA dehydratase"/>
    <property type="match status" value="1"/>
</dbReference>
<evidence type="ECO:0000256" key="11">
    <source>
        <dbReference type="ARBA" id="ARBA00023098"/>
    </source>
</evidence>
<dbReference type="EC" id="4.2.1.134" evidence="4 16"/>
<evidence type="ECO:0000256" key="16">
    <source>
        <dbReference type="RuleBase" id="RU363109"/>
    </source>
</evidence>
<keyword evidence="5 16" id="KW-0444">Lipid biosynthesis</keyword>
<dbReference type="GO" id="GO:0042761">
    <property type="term" value="P:very long-chain fatty acid biosynthetic process"/>
    <property type="evidence" value="ECO:0007669"/>
    <property type="project" value="TreeGrafter"/>
</dbReference>
<keyword evidence="8 16" id="KW-0276">Fatty acid metabolism</keyword>
<comment type="function">
    <text evidence="16">Catalyzes the third of the four reactions of the long-chain fatty acids elongation cycle. This endoplasmic reticulum-bound enzymatic process, allows the addition of two carbons to the chain of long- and very long-chain fatty acids/VLCFAs per cycle. This enzyme catalyzes the dehydration of the 3-hydroxyacyl-CoA intermediate into trans-2,3-enoyl-CoA, within each cycle of fatty acid elongation. Thereby, it participates to the production of VLCFAs of different chain lengths that are involved in multiple biological processes as precursors of membrane lipids and lipid mediators.</text>
</comment>
<dbReference type="PANTHER" id="PTHR11035:SF35">
    <property type="entry name" value="VERY-LONG-CHAIN (3R)-3-HYDROXYACYL-COA DEHYDRATASE"/>
    <property type="match status" value="1"/>
</dbReference>
<dbReference type="AlphaFoldDB" id="A0A914BQS7"/>
<proteinExistence type="inferred from homology"/>
<feature type="domain" description="CS" evidence="18">
    <location>
        <begin position="6"/>
        <end position="97"/>
    </location>
</feature>
<feature type="transmembrane region" description="Helical" evidence="16">
    <location>
        <begin position="194"/>
        <end position="217"/>
    </location>
</feature>
<comment type="similarity">
    <text evidence="15">Belongs to the p23/wos2 family.</text>
</comment>